<dbReference type="SUPFAM" id="SSF51735">
    <property type="entry name" value="NAD(P)-binding Rossmann-fold domains"/>
    <property type="match status" value="1"/>
</dbReference>
<evidence type="ECO:0000256" key="1">
    <source>
        <dbReference type="ARBA" id="ARBA00006484"/>
    </source>
</evidence>
<reference evidence="4 5" key="1">
    <citation type="submission" date="2019-03" db="EMBL/GenBank/DDBJ databases">
        <title>Genomics of glacier-inhabiting Cryobacterium strains.</title>
        <authorList>
            <person name="Liu Q."/>
            <person name="Xin Y.-H."/>
        </authorList>
    </citation>
    <scope>NUCLEOTIDE SEQUENCE [LARGE SCALE GENOMIC DNA]</scope>
    <source>
        <strain evidence="4 5">TMT1-51</strain>
    </source>
</reference>
<dbReference type="InterPro" id="IPR002347">
    <property type="entry name" value="SDR_fam"/>
</dbReference>
<dbReference type="GO" id="GO:0016020">
    <property type="term" value="C:membrane"/>
    <property type="evidence" value="ECO:0007669"/>
    <property type="project" value="TreeGrafter"/>
</dbReference>
<keyword evidence="5" id="KW-1185">Reference proteome</keyword>
<evidence type="ECO:0000313" key="5">
    <source>
        <dbReference type="Proteomes" id="UP000297472"/>
    </source>
</evidence>
<proteinExistence type="inferred from homology"/>
<dbReference type="RefSeq" id="WP_134424168.1">
    <property type="nucleotide sequence ID" value="NZ_SOHA01000017.1"/>
</dbReference>
<dbReference type="InterPro" id="IPR036291">
    <property type="entry name" value="NAD(P)-bd_dom_sf"/>
</dbReference>
<evidence type="ECO:0000256" key="3">
    <source>
        <dbReference type="RuleBase" id="RU000363"/>
    </source>
</evidence>
<dbReference type="Proteomes" id="UP000297472">
    <property type="component" value="Unassembled WGS sequence"/>
</dbReference>
<gene>
    <name evidence="4" type="ORF">E3T49_06595</name>
</gene>
<evidence type="ECO:0000313" key="4">
    <source>
        <dbReference type="EMBL" id="TFD31182.1"/>
    </source>
</evidence>
<comment type="similarity">
    <text evidence="1 3">Belongs to the short-chain dehydrogenases/reductases (SDR) family.</text>
</comment>
<dbReference type="AlphaFoldDB" id="A0A4Y8JVY9"/>
<dbReference type="PRINTS" id="PR00081">
    <property type="entry name" value="GDHRDH"/>
</dbReference>
<dbReference type="EMBL" id="SOHA01000017">
    <property type="protein sequence ID" value="TFD31182.1"/>
    <property type="molecule type" value="Genomic_DNA"/>
</dbReference>
<protein>
    <submittedName>
        <fullName evidence="4">SDR family oxidoreductase</fullName>
    </submittedName>
</protein>
<dbReference type="PANTHER" id="PTHR44196:SF2">
    <property type="entry name" value="SHORT-CHAIN DEHYDROGENASE-RELATED"/>
    <property type="match status" value="1"/>
</dbReference>
<dbReference type="OrthoDB" id="9797538at2"/>
<evidence type="ECO:0000256" key="2">
    <source>
        <dbReference type="ARBA" id="ARBA00023002"/>
    </source>
</evidence>
<dbReference type="GO" id="GO:0016491">
    <property type="term" value="F:oxidoreductase activity"/>
    <property type="evidence" value="ECO:0007669"/>
    <property type="project" value="UniProtKB-KW"/>
</dbReference>
<name>A0A4Y8JVY9_9MICO</name>
<dbReference type="Gene3D" id="3.40.50.720">
    <property type="entry name" value="NAD(P)-binding Rossmann-like Domain"/>
    <property type="match status" value="1"/>
</dbReference>
<sequence length="272" mass="28200">MPHAVFTPIGTTALVTGASSGLGAGYAHELARRGADLVLTARRGERLADLAADLAATYGTVCTVIPLDLACPGAVGELVSDLGTRRITVGTLVNNAGFGTYGTVLDSDPEREAEQVALNVQALTALTHALLPGLIHTAQTTPGSAALVNLASTASFQPVPQMAVYAATKAYVRSYTEALWYETRATGLKVTAICPGPVSTEFFAVAGRTTSSFRGMLTVDDVMRTSFAALDRASTPPHAVSGRRNALLAGLCARLPHRLVITATGRLNRPAG</sequence>
<dbReference type="PANTHER" id="PTHR44196">
    <property type="entry name" value="DEHYDROGENASE/REDUCTASE SDR FAMILY MEMBER 7B"/>
    <property type="match status" value="1"/>
</dbReference>
<dbReference type="PIRSF" id="PIRSF000126">
    <property type="entry name" value="11-beta-HSD1"/>
    <property type="match status" value="1"/>
</dbReference>
<comment type="caution">
    <text evidence="4">The sequence shown here is derived from an EMBL/GenBank/DDBJ whole genome shotgun (WGS) entry which is preliminary data.</text>
</comment>
<organism evidence="4 5">
    <name type="scientific">Cryobacterium cryoconiti</name>
    <dbReference type="NCBI Taxonomy" id="1259239"/>
    <lineage>
        <taxon>Bacteria</taxon>
        <taxon>Bacillati</taxon>
        <taxon>Actinomycetota</taxon>
        <taxon>Actinomycetes</taxon>
        <taxon>Micrococcales</taxon>
        <taxon>Microbacteriaceae</taxon>
        <taxon>Cryobacterium</taxon>
    </lineage>
</organism>
<accession>A0A4Y8JVY9</accession>
<keyword evidence="2" id="KW-0560">Oxidoreductase</keyword>
<dbReference type="PRINTS" id="PR00080">
    <property type="entry name" value="SDRFAMILY"/>
</dbReference>
<dbReference type="CDD" id="cd05233">
    <property type="entry name" value="SDR_c"/>
    <property type="match status" value="1"/>
</dbReference>
<dbReference type="Pfam" id="PF00106">
    <property type="entry name" value="adh_short"/>
    <property type="match status" value="1"/>
</dbReference>